<gene>
    <name evidence="1" type="ORF">FM101_14635</name>
</gene>
<proteinExistence type="predicted"/>
<sequence length="191" mass="21524">MTDGPRRILLHGVTGSGKTSLALELGRLTGLPVLLADEDIGWLPGWNQRPAEEQRRIARERASAPEWVFDTAYGPYRAEIAERADLILCLDYPRLVSMGRLIRRSIRRVVTAEPVCNGNTETWRQLFSSDSILMWHARSFASKRAQIKTLLAAEGPSKVVRFRSPHRTRSWLRLVAKNGRIPTRRAGDAAV</sequence>
<evidence type="ECO:0000313" key="2">
    <source>
        <dbReference type="Proteomes" id="UP000195913"/>
    </source>
</evidence>
<keyword evidence="2" id="KW-1185">Reference proteome</keyword>
<accession>A0A1R4GVT9</accession>
<evidence type="ECO:0000313" key="1">
    <source>
        <dbReference type="EMBL" id="SJM72241.1"/>
    </source>
</evidence>
<organism evidence="1 2">
    <name type="scientific">Arthrobacter rhombi</name>
    <dbReference type="NCBI Taxonomy" id="71253"/>
    <lineage>
        <taxon>Bacteria</taxon>
        <taxon>Bacillati</taxon>
        <taxon>Actinomycetota</taxon>
        <taxon>Actinomycetes</taxon>
        <taxon>Micrococcales</taxon>
        <taxon>Micrococcaceae</taxon>
        <taxon>Arthrobacter</taxon>
    </lineage>
</organism>
<dbReference type="RefSeq" id="WP_087000932.1">
    <property type="nucleotide sequence ID" value="NZ_FUHW01000052.1"/>
</dbReference>
<dbReference type="InterPro" id="IPR052922">
    <property type="entry name" value="Cytidylate_Kinase-2"/>
</dbReference>
<dbReference type="EMBL" id="FUHW01000052">
    <property type="protein sequence ID" value="SJM72241.1"/>
    <property type="molecule type" value="Genomic_DNA"/>
</dbReference>
<dbReference type="InterPro" id="IPR027417">
    <property type="entry name" value="P-loop_NTPase"/>
</dbReference>
<name>A0A1R4GVT9_9MICC</name>
<dbReference type="PANTHER" id="PTHR37816">
    <property type="entry name" value="YALI0E33011P"/>
    <property type="match status" value="1"/>
</dbReference>
<dbReference type="AlphaFoldDB" id="A0A1R4GVT9"/>
<dbReference type="Gene3D" id="3.40.50.300">
    <property type="entry name" value="P-loop containing nucleotide triphosphate hydrolases"/>
    <property type="match status" value="1"/>
</dbReference>
<protein>
    <submittedName>
        <fullName evidence="1">DNA topology modulation protein</fullName>
    </submittedName>
</protein>
<dbReference type="SUPFAM" id="SSF52540">
    <property type="entry name" value="P-loop containing nucleoside triphosphate hydrolases"/>
    <property type="match status" value="1"/>
</dbReference>
<dbReference type="Proteomes" id="UP000195913">
    <property type="component" value="Unassembled WGS sequence"/>
</dbReference>
<reference evidence="1 2" key="1">
    <citation type="submission" date="2017-02" db="EMBL/GenBank/DDBJ databases">
        <authorList>
            <person name="Peterson S.W."/>
        </authorList>
    </citation>
    <scope>NUCLEOTIDE SEQUENCE [LARGE SCALE GENOMIC DNA]</scope>
    <source>
        <strain evidence="1 2">B Ar 00.02</strain>
    </source>
</reference>
<dbReference type="PANTHER" id="PTHR37816:SF1">
    <property type="entry name" value="TOXIN"/>
    <property type="match status" value="1"/>
</dbReference>